<feature type="transmembrane region" description="Helical" evidence="1">
    <location>
        <begin position="197"/>
        <end position="215"/>
    </location>
</feature>
<organism evidence="2 3">
    <name type="scientific">Actinophytocola xinjiangensis</name>
    <dbReference type="NCBI Taxonomy" id="485602"/>
    <lineage>
        <taxon>Bacteria</taxon>
        <taxon>Bacillati</taxon>
        <taxon>Actinomycetota</taxon>
        <taxon>Actinomycetes</taxon>
        <taxon>Pseudonocardiales</taxon>
        <taxon>Pseudonocardiaceae</taxon>
    </lineage>
</organism>
<feature type="transmembrane region" description="Helical" evidence="1">
    <location>
        <begin position="132"/>
        <end position="154"/>
    </location>
</feature>
<evidence type="ECO:0000313" key="3">
    <source>
        <dbReference type="Proteomes" id="UP000185696"/>
    </source>
</evidence>
<sequence length="456" mass="45609">MPDAVRRPYLVIVAAVGSLLLLALNTSAGGLSTLVSSVEFGGLPAWPPVVAAVLALLVWRLAPARGWPVLLLAGAACAVPANLREAGVTPDLVSNDLTFRLVLAVSACWPPLTVVGALGAAMVVWQAGRHAVGVALAGAAVASQLVGTLTFVHLDQTDPLREFRPTLVLVLVGVAAVTALAGFAAGSGRIERPPVRVTVAGAVASLAPLALLLLWPSPRAAFNLGDPDQALLLLGIGMLAGGLVVGAVAGWRALLGGLVAGALLGVFGAIVMPVPLAQVQAPTLALTVAVAAVPLGFLAALSRWRLRLGVGGLLVVIAGLVAAYLVSGMDSPNETVVVALEPVLVLAAGVGTVAGVAAVAERLADQAAAPPVLAGLAAPFTLGVTALMTHLLVQTRPTPGQPQFQLPLLAAVATVCVATIALLAIAGVLRRVSRRDDGVTATTGLDGGGQGTDARE</sequence>
<feature type="transmembrane region" description="Helical" evidence="1">
    <location>
        <begin position="230"/>
        <end position="251"/>
    </location>
</feature>
<dbReference type="RefSeq" id="WP_075135096.1">
    <property type="nucleotide sequence ID" value="NZ_MSIF01000012.1"/>
</dbReference>
<name>A0A7Z0WIV4_9PSEU</name>
<keyword evidence="1" id="KW-0472">Membrane</keyword>
<dbReference type="EMBL" id="MSIF01000012">
    <property type="protein sequence ID" value="OLF08354.1"/>
    <property type="molecule type" value="Genomic_DNA"/>
</dbReference>
<feature type="transmembrane region" description="Helical" evidence="1">
    <location>
        <begin position="339"/>
        <end position="360"/>
    </location>
</feature>
<feature type="transmembrane region" description="Helical" evidence="1">
    <location>
        <begin position="66"/>
        <end position="83"/>
    </location>
</feature>
<keyword evidence="3" id="KW-1185">Reference proteome</keyword>
<feature type="transmembrane region" description="Helical" evidence="1">
    <location>
        <begin position="258"/>
        <end position="277"/>
    </location>
</feature>
<gene>
    <name evidence="2" type="ORF">BLA60_23280</name>
</gene>
<dbReference type="Proteomes" id="UP000185696">
    <property type="component" value="Unassembled WGS sequence"/>
</dbReference>
<keyword evidence="1" id="KW-1133">Transmembrane helix</keyword>
<feature type="transmembrane region" description="Helical" evidence="1">
    <location>
        <begin position="103"/>
        <end position="125"/>
    </location>
</feature>
<feature type="transmembrane region" description="Helical" evidence="1">
    <location>
        <begin position="283"/>
        <end position="301"/>
    </location>
</feature>
<protein>
    <submittedName>
        <fullName evidence="2">Uncharacterized protein</fullName>
    </submittedName>
</protein>
<proteinExistence type="predicted"/>
<feature type="transmembrane region" description="Helical" evidence="1">
    <location>
        <begin position="405"/>
        <end position="429"/>
    </location>
</feature>
<feature type="transmembrane region" description="Helical" evidence="1">
    <location>
        <begin position="166"/>
        <end position="185"/>
    </location>
</feature>
<evidence type="ECO:0000313" key="2">
    <source>
        <dbReference type="EMBL" id="OLF08354.1"/>
    </source>
</evidence>
<dbReference type="AlphaFoldDB" id="A0A7Z0WIV4"/>
<reference evidence="2 3" key="1">
    <citation type="submission" date="2016-12" db="EMBL/GenBank/DDBJ databases">
        <title>The draft genome sequence of Actinophytocola xinjiangensis.</title>
        <authorList>
            <person name="Wang W."/>
            <person name="Yuan L."/>
        </authorList>
    </citation>
    <scope>NUCLEOTIDE SEQUENCE [LARGE SCALE GENOMIC DNA]</scope>
    <source>
        <strain evidence="2 3">CGMCC 4.4663</strain>
    </source>
</reference>
<feature type="transmembrane region" description="Helical" evidence="1">
    <location>
        <begin position="40"/>
        <end position="59"/>
    </location>
</feature>
<evidence type="ECO:0000256" key="1">
    <source>
        <dbReference type="SAM" id="Phobius"/>
    </source>
</evidence>
<comment type="caution">
    <text evidence="2">The sequence shown here is derived from an EMBL/GenBank/DDBJ whole genome shotgun (WGS) entry which is preliminary data.</text>
</comment>
<feature type="transmembrane region" description="Helical" evidence="1">
    <location>
        <begin position="372"/>
        <end position="393"/>
    </location>
</feature>
<accession>A0A7Z0WIV4</accession>
<feature type="transmembrane region" description="Helical" evidence="1">
    <location>
        <begin position="308"/>
        <end position="327"/>
    </location>
</feature>
<keyword evidence="1" id="KW-0812">Transmembrane</keyword>